<proteinExistence type="inferred from homology"/>
<keyword evidence="3" id="KW-0813">Transport</keyword>
<dbReference type="GO" id="GO:0016887">
    <property type="term" value="F:ATP hydrolysis activity"/>
    <property type="evidence" value="ECO:0007669"/>
    <property type="project" value="InterPro"/>
</dbReference>
<gene>
    <name evidence="11" type="ORF">KPNJ2_04050</name>
</gene>
<dbReference type="Pfam" id="PF00005">
    <property type="entry name" value="ABC_tran"/>
    <property type="match status" value="1"/>
</dbReference>
<evidence type="ECO:0000256" key="7">
    <source>
        <dbReference type="ARBA" id="ARBA00023136"/>
    </source>
</evidence>
<name>W8UP20_KLEPN</name>
<dbReference type="GO" id="GO:0005886">
    <property type="term" value="C:plasma membrane"/>
    <property type="evidence" value="ECO:0007669"/>
    <property type="project" value="UniProtKB-SubCell"/>
</dbReference>
<evidence type="ECO:0000259" key="10">
    <source>
        <dbReference type="PROSITE" id="PS50893"/>
    </source>
</evidence>
<evidence type="ECO:0000313" key="11">
    <source>
        <dbReference type="EMBL" id="AHM80830.1"/>
    </source>
</evidence>
<evidence type="ECO:0000256" key="4">
    <source>
        <dbReference type="ARBA" id="ARBA00022475"/>
    </source>
</evidence>
<keyword evidence="6" id="KW-0067">ATP-binding</keyword>
<evidence type="ECO:0000256" key="3">
    <source>
        <dbReference type="ARBA" id="ARBA00022448"/>
    </source>
</evidence>
<evidence type="ECO:0000313" key="12">
    <source>
        <dbReference type="Proteomes" id="UP000019586"/>
    </source>
</evidence>
<dbReference type="Gene3D" id="3.40.50.300">
    <property type="entry name" value="P-loop containing nucleotide triphosphate hydrolases"/>
    <property type="match status" value="1"/>
</dbReference>
<comment type="similarity">
    <text evidence="2">Belongs to the ABC transporter superfamily.</text>
</comment>
<dbReference type="PANTHER" id="PTHR43297:SF2">
    <property type="entry name" value="DIPEPTIDE TRANSPORT ATP-BINDING PROTEIN DPPD"/>
    <property type="match status" value="1"/>
</dbReference>
<evidence type="ECO:0000256" key="6">
    <source>
        <dbReference type="ARBA" id="ARBA00022840"/>
    </source>
</evidence>
<dbReference type="InterPro" id="IPR027417">
    <property type="entry name" value="P-loop_NTPase"/>
</dbReference>
<reference evidence="11 12" key="1">
    <citation type="journal article" date="2014" name="Proc. Natl. Acad. Sci. U.S.A.">
        <title>Molecular dissection of the evolution of carbapenem-resistant multilocus sequence type 258 Klebsiella pneumoniae.</title>
        <authorList>
            <person name="Deleo F.R."/>
            <person name="Chen L."/>
            <person name="Porcella S.F."/>
            <person name="Martens C.A."/>
            <person name="Kobayashi S.D."/>
            <person name="Porter A.R."/>
            <person name="Chavda K.D."/>
            <person name="Jacobs M.R."/>
            <person name="Mathema B."/>
            <person name="Olsen R.J."/>
            <person name="Bonomo R.A."/>
            <person name="Musser J.M."/>
            <person name="Kreiswirth B.N."/>
        </authorList>
    </citation>
    <scope>NUCLEOTIDE SEQUENCE [LARGE SCALE GENOMIC DNA]</scope>
    <source>
        <strain evidence="11">30684/NJST258_2</strain>
    </source>
</reference>
<keyword evidence="7" id="KW-0472">Membrane</keyword>
<dbReference type="PATRIC" id="fig|1420013.3.peg.3810"/>
<feature type="domain" description="ABC transporter" evidence="10">
    <location>
        <begin position="16"/>
        <end position="259"/>
    </location>
</feature>
<keyword evidence="5" id="KW-0547">Nucleotide-binding</keyword>
<evidence type="ECO:0000256" key="1">
    <source>
        <dbReference type="ARBA" id="ARBA00004417"/>
    </source>
</evidence>
<dbReference type="EC" id="7.4.2.9" evidence="8"/>
<dbReference type="SUPFAM" id="SSF52540">
    <property type="entry name" value="P-loop containing nucleoside triphosphate hydrolases"/>
    <property type="match status" value="1"/>
</dbReference>
<keyword evidence="4" id="KW-1003">Cell membrane</keyword>
<dbReference type="PROSITE" id="PS50893">
    <property type="entry name" value="ABC_TRANSPORTER_2"/>
    <property type="match status" value="1"/>
</dbReference>
<sequence length="288" mass="31789">MACAIFWSRNMTDIRLTVQGLAVDYPTARVVDNVSFTLGNERLALVGESGSGKSMTARALMGLVRKPGVVSAERLEVLGRDVLTLSARGWRELRGNDIAMVLQDPRYALNPVQSIQTQLEEALTLHQRLSRRARAEAVKDAIAAVGLDLPVLSRYPGELSGGMGQRVMIALALLNNPKVLIADEPTSALDARLRNQILELLVEQCAQRQMAMLLISHDLPLVAAHCDRVLVMYQGRQVDEMPARALPSATHPYTRTLWTCRPSAHTYGQMLPTLDRTQDFTETAHGDR</sequence>
<dbReference type="KEGG" id="kps:KPNJ2_04050"/>
<evidence type="ECO:0000256" key="2">
    <source>
        <dbReference type="ARBA" id="ARBA00005417"/>
    </source>
</evidence>
<protein>
    <recommendedName>
        <fullName evidence="8">ABC-type dipeptide transporter</fullName>
        <ecNumber evidence="8">7.4.2.9</ecNumber>
    </recommendedName>
</protein>
<dbReference type="GO" id="GO:0005524">
    <property type="term" value="F:ATP binding"/>
    <property type="evidence" value="ECO:0007669"/>
    <property type="project" value="UniProtKB-KW"/>
</dbReference>
<dbReference type="AlphaFoldDB" id="W8UP20"/>
<dbReference type="Proteomes" id="UP000019586">
    <property type="component" value="Chromosome"/>
</dbReference>
<organism evidence="11 12">
    <name type="scientific">Klebsiella pneumoniae 30684/NJST258_2</name>
    <dbReference type="NCBI Taxonomy" id="1420013"/>
    <lineage>
        <taxon>Bacteria</taxon>
        <taxon>Pseudomonadati</taxon>
        <taxon>Pseudomonadota</taxon>
        <taxon>Gammaproteobacteria</taxon>
        <taxon>Enterobacterales</taxon>
        <taxon>Enterobacteriaceae</taxon>
        <taxon>Klebsiella/Raoultella group</taxon>
        <taxon>Klebsiella</taxon>
        <taxon>Klebsiella pneumoniae complex</taxon>
    </lineage>
</organism>
<accession>W8UP20</accession>
<dbReference type="PANTHER" id="PTHR43297">
    <property type="entry name" value="OLIGOPEPTIDE TRANSPORT ATP-BINDING PROTEIN APPD"/>
    <property type="match status" value="1"/>
</dbReference>
<dbReference type="EMBL" id="CP006918">
    <property type="protein sequence ID" value="AHM80830.1"/>
    <property type="molecule type" value="Genomic_DNA"/>
</dbReference>
<evidence type="ECO:0000256" key="8">
    <source>
        <dbReference type="ARBA" id="ARBA00038852"/>
    </source>
</evidence>
<dbReference type="InterPro" id="IPR003439">
    <property type="entry name" value="ABC_transporter-like_ATP-bd"/>
</dbReference>
<dbReference type="InterPro" id="IPR003593">
    <property type="entry name" value="AAA+_ATPase"/>
</dbReference>
<dbReference type="HOGENOM" id="CLU_000604_1_23_6"/>
<dbReference type="InterPro" id="IPR050388">
    <property type="entry name" value="ABC_Ni/Peptide_Import"/>
</dbReference>
<evidence type="ECO:0000256" key="9">
    <source>
        <dbReference type="ARBA" id="ARBA00047356"/>
    </source>
</evidence>
<comment type="subcellular location">
    <subcellularLocation>
        <location evidence="1">Cell inner membrane</location>
        <topology evidence="1">Peripheral membrane protein</topology>
    </subcellularLocation>
</comment>
<dbReference type="CDD" id="cd03257">
    <property type="entry name" value="ABC_NikE_OppD_transporters"/>
    <property type="match status" value="1"/>
</dbReference>
<dbReference type="SMART" id="SM00382">
    <property type="entry name" value="AAA"/>
    <property type="match status" value="1"/>
</dbReference>
<comment type="catalytic activity">
    <reaction evidence="9">
        <text>a dipeptide(out) + ATP + H2O = a dipeptide(in) + ADP + phosphate + H(+)</text>
        <dbReference type="Rhea" id="RHEA:23120"/>
        <dbReference type="ChEBI" id="CHEBI:15377"/>
        <dbReference type="ChEBI" id="CHEBI:15378"/>
        <dbReference type="ChEBI" id="CHEBI:30616"/>
        <dbReference type="ChEBI" id="CHEBI:43474"/>
        <dbReference type="ChEBI" id="CHEBI:90799"/>
        <dbReference type="ChEBI" id="CHEBI:456216"/>
        <dbReference type="EC" id="7.4.2.9"/>
    </reaction>
</comment>
<evidence type="ECO:0000256" key="5">
    <source>
        <dbReference type="ARBA" id="ARBA00022741"/>
    </source>
</evidence>